<evidence type="ECO:0000259" key="2">
    <source>
        <dbReference type="SMART" id="SM00421"/>
    </source>
</evidence>
<dbReference type="InterPro" id="IPR000792">
    <property type="entry name" value="Tscrpt_reg_LuxR_C"/>
</dbReference>
<dbReference type="InterPro" id="IPR036388">
    <property type="entry name" value="WH-like_DNA-bd_sf"/>
</dbReference>
<organism evidence="4 5">
    <name type="scientific">Raoultella planticola</name>
    <name type="common">Klebsiella planticola</name>
    <dbReference type="NCBI Taxonomy" id="575"/>
    <lineage>
        <taxon>Bacteria</taxon>
        <taxon>Pseudomonadati</taxon>
        <taxon>Pseudomonadota</taxon>
        <taxon>Gammaproteobacteria</taxon>
        <taxon>Enterobacterales</taxon>
        <taxon>Enterobacteriaceae</taxon>
        <taxon>Klebsiella/Raoultella group</taxon>
        <taxon>Raoultella</taxon>
    </lineage>
</organism>
<accession>A0A2X2E748</accession>
<dbReference type="GO" id="GO:0003677">
    <property type="term" value="F:DNA binding"/>
    <property type="evidence" value="ECO:0007669"/>
    <property type="project" value="UniProtKB-KW"/>
</dbReference>
<reference evidence="3" key="1">
    <citation type="journal article" date="2018" name="Genome Biol.">
        <title>SKESA: strategic k-mer extension for scrupulous assemblies.</title>
        <authorList>
            <person name="Souvorov A."/>
            <person name="Agarwala R."/>
            <person name="Lipman D.J."/>
        </authorList>
    </citation>
    <scope>NUCLEOTIDE SEQUENCE</scope>
    <source>
        <strain evidence="3">MISC063</strain>
    </source>
</reference>
<feature type="domain" description="HTH luxR-type" evidence="2">
    <location>
        <begin position="300"/>
        <end position="352"/>
    </location>
</feature>
<dbReference type="EMBL" id="CAADJE010000002">
    <property type="protein sequence ID" value="VFS56353.1"/>
    <property type="molecule type" value="Genomic_DNA"/>
</dbReference>
<dbReference type="Gene3D" id="1.10.10.10">
    <property type="entry name" value="Winged helix-like DNA-binding domain superfamily/Winged helix DNA-binding domain"/>
    <property type="match status" value="1"/>
</dbReference>
<evidence type="ECO:0000313" key="4">
    <source>
        <dbReference type="EMBL" id="VFS56353.1"/>
    </source>
</evidence>
<reference evidence="4 5" key="2">
    <citation type="submission" date="2019-03" db="EMBL/GenBank/DDBJ databases">
        <authorList>
            <consortium name="Pathogen Informatics"/>
        </authorList>
    </citation>
    <scope>NUCLEOTIDE SEQUENCE [LARGE SCALE GENOMIC DNA]</scope>
    <source>
        <strain evidence="4 5">NCTC12998</strain>
    </source>
</reference>
<evidence type="ECO:0000313" key="3">
    <source>
        <dbReference type="EMBL" id="HAT1604159.1"/>
    </source>
</evidence>
<dbReference type="GO" id="GO:0006355">
    <property type="term" value="P:regulation of DNA-templated transcription"/>
    <property type="evidence" value="ECO:0007669"/>
    <property type="project" value="InterPro"/>
</dbReference>
<keyword evidence="1" id="KW-0238">DNA-binding</keyword>
<reference evidence="3" key="3">
    <citation type="submission" date="2020-11" db="EMBL/GenBank/DDBJ databases">
        <authorList>
            <consortium name="NCBI Pathogen Detection Project"/>
        </authorList>
    </citation>
    <scope>NUCLEOTIDE SEQUENCE</scope>
    <source>
        <strain evidence="3">MISC063</strain>
    </source>
</reference>
<dbReference type="EMBL" id="DACSEA010000001">
    <property type="protein sequence ID" value="HAT1604159.1"/>
    <property type="molecule type" value="Genomic_DNA"/>
</dbReference>
<name>A0A2X2E748_RAOPL</name>
<evidence type="ECO:0000256" key="1">
    <source>
        <dbReference type="ARBA" id="ARBA00023125"/>
    </source>
</evidence>
<dbReference type="SUPFAM" id="SSF46894">
    <property type="entry name" value="C-terminal effector domain of the bipartite response regulators"/>
    <property type="match status" value="1"/>
</dbReference>
<dbReference type="AlphaFoldDB" id="A0A2X2E748"/>
<protein>
    <submittedName>
        <fullName evidence="4">ATP-dependent transcriptional regulator</fullName>
    </submittedName>
    <submittedName>
        <fullName evidence="3">Helix-turn-helix transcriptional regulator</fullName>
    </submittedName>
</protein>
<proteinExistence type="predicted"/>
<dbReference type="Proteomes" id="UP000345637">
    <property type="component" value="Unassembled WGS sequence"/>
</dbReference>
<dbReference type="SMART" id="SM00421">
    <property type="entry name" value="HTH_LUXR"/>
    <property type="match status" value="1"/>
</dbReference>
<evidence type="ECO:0000313" key="5">
    <source>
        <dbReference type="Proteomes" id="UP000345637"/>
    </source>
</evidence>
<sequence length="357" mass="40019">MATDPERIYLEILETILMATLDPQLWKLALQKLSFLTGHQYAALLFYDKGNAHLMTDSFLLEEKVVTAYRDVFLAIDPAEKILTGLPVGQMYRDREFLGDKFIANSIYYNEFHHPNDLNYLTSVKLCTVNGYSTYLSLMTANDAVYPQSAQFDLFQRLIPALMTASQLHARFEQLRDTIKYQTAIMDNGIYPVWLVDRSGKILYASAHAESYQRANVRLAWSAGADTLSLDTDNKKLKHAIEQATRTAEPPRAGLCYTARRPAKPILVLPASRIPGVACIIIPEPFFSGSALMAVFNVKPAENAVAELLVRGMTPAECALHLGVSITTIRTHLSALYRKTHTRNQSELLLIIRAIHG</sequence>
<gene>
    <name evidence="3" type="ORF">I8Y23_000435</name>
    <name evidence="4" type="ORF">NCTC12998_00364</name>
</gene>
<dbReference type="InterPro" id="IPR016032">
    <property type="entry name" value="Sig_transdc_resp-reg_C-effctor"/>
</dbReference>
<dbReference type="Pfam" id="PF00196">
    <property type="entry name" value="GerE"/>
    <property type="match status" value="1"/>
</dbReference>
<dbReference type="Proteomes" id="UP000864422">
    <property type="component" value="Unassembled WGS sequence"/>
</dbReference>